<evidence type="ECO:0000313" key="6">
    <source>
        <dbReference type="Proteomes" id="UP000294853"/>
    </source>
</evidence>
<proteinExistence type="predicted"/>
<evidence type="ECO:0000313" key="5">
    <source>
        <dbReference type="EMBL" id="QBX55124.1"/>
    </source>
</evidence>
<reference evidence="5 6" key="1">
    <citation type="submission" date="2019-03" db="EMBL/GenBank/DDBJ databases">
        <title>Three New Species of Nocardioides, Nocardioides euryhalodurans sp. nov., Nocardioides seonyuensis sp. nov. and Nocardioides eburneoflavus sp. nov. Iolated from Soil.</title>
        <authorList>
            <person name="Roh S.G."/>
            <person name="Lee C."/>
            <person name="Kim M.-K."/>
            <person name="Kim S.B."/>
        </authorList>
    </citation>
    <scope>NUCLEOTIDE SEQUENCE [LARGE SCALE GENOMIC DNA]</scope>
    <source>
        <strain evidence="5 6">MMS17-SY207-3</strain>
    </source>
</reference>
<dbReference type="AlphaFoldDB" id="A0A4P7ID98"/>
<evidence type="ECO:0000259" key="4">
    <source>
        <dbReference type="PROSITE" id="PS01124"/>
    </source>
</evidence>
<dbReference type="EMBL" id="CP038436">
    <property type="protein sequence ID" value="QBX55124.1"/>
    <property type="molecule type" value="Genomic_DNA"/>
</dbReference>
<keyword evidence="2" id="KW-0238">DNA-binding</keyword>
<dbReference type="Pfam" id="PF12833">
    <property type="entry name" value="HTH_18"/>
    <property type="match status" value="1"/>
</dbReference>
<dbReference type="OrthoDB" id="241790at2"/>
<keyword evidence="6" id="KW-1185">Reference proteome</keyword>
<evidence type="ECO:0000256" key="1">
    <source>
        <dbReference type="ARBA" id="ARBA00023015"/>
    </source>
</evidence>
<accession>A0A4P7ID98</accession>
<dbReference type="PROSITE" id="PS01124">
    <property type="entry name" value="HTH_ARAC_FAMILY_2"/>
    <property type="match status" value="1"/>
</dbReference>
<evidence type="ECO:0000256" key="3">
    <source>
        <dbReference type="ARBA" id="ARBA00023163"/>
    </source>
</evidence>
<dbReference type="InterPro" id="IPR032783">
    <property type="entry name" value="AraC_lig"/>
</dbReference>
<dbReference type="RefSeq" id="WP_135267092.1">
    <property type="nucleotide sequence ID" value="NZ_CP038436.1"/>
</dbReference>
<dbReference type="Gene3D" id="1.10.10.60">
    <property type="entry name" value="Homeodomain-like"/>
    <property type="match status" value="2"/>
</dbReference>
<dbReference type="KEGG" id="nsn:EXE58_06415"/>
<keyword evidence="1" id="KW-0805">Transcription regulation</keyword>
<keyword evidence="3" id="KW-0804">Transcription</keyword>
<organism evidence="5 6">
    <name type="scientific">Nocardioides seonyuensis</name>
    <dbReference type="NCBI Taxonomy" id="2518371"/>
    <lineage>
        <taxon>Bacteria</taxon>
        <taxon>Bacillati</taxon>
        <taxon>Actinomycetota</taxon>
        <taxon>Actinomycetes</taxon>
        <taxon>Propionibacteriales</taxon>
        <taxon>Nocardioidaceae</taxon>
        <taxon>Nocardioides</taxon>
    </lineage>
</organism>
<name>A0A4P7ID98_9ACTN</name>
<dbReference type="PROSITE" id="PS00041">
    <property type="entry name" value="HTH_ARAC_FAMILY_1"/>
    <property type="match status" value="1"/>
</dbReference>
<dbReference type="InterPro" id="IPR018062">
    <property type="entry name" value="HTH_AraC-typ_CS"/>
</dbReference>
<evidence type="ECO:0000256" key="2">
    <source>
        <dbReference type="ARBA" id="ARBA00023125"/>
    </source>
</evidence>
<protein>
    <submittedName>
        <fullName evidence="5">AraC family transcriptional regulator</fullName>
    </submittedName>
</protein>
<feature type="domain" description="HTH araC/xylS-type" evidence="4">
    <location>
        <begin position="212"/>
        <end position="310"/>
    </location>
</feature>
<dbReference type="SUPFAM" id="SSF46689">
    <property type="entry name" value="Homeodomain-like"/>
    <property type="match status" value="2"/>
</dbReference>
<dbReference type="Pfam" id="PF12852">
    <property type="entry name" value="Cupin_6"/>
    <property type="match status" value="1"/>
</dbReference>
<dbReference type="GO" id="GO:0043565">
    <property type="term" value="F:sequence-specific DNA binding"/>
    <property type="evidence" value="ECO:0007669"/>
    <property type="project" value="InterPro"/>
</dbReference>
<sequence length="314" mass="33855">MDVLEALLDGPRARGAFLLRALLDPPWSLRIEDEAPLTVLAVLRGEAWLTLDDQPPRHMETGQVAIVRGPGHYTVADAPETPPSVVVYPGGRCTSAADGRPLWDEWSLGVRTWGEDPAGDCVLLVGTYEGKSEASRPLITALPEVVLLSQEEAASPLLGVLEAEMQIEAPGQRALLDRLLDVLLISSLRTWFAARQDEGPGWFRAQHDRAVGPALALLHEDVAHPWTVEELASRVGVSRAVLARRFTALLGEPPMAYLSAWRLALAADLLVSSDATVAAIARQVGYGTPFSLSAAFKRVHGTSPQQYRLGSVSA</sequence>
<dbReference type="InterPro" id="IPR009057">
    <property type="entry name" value="Homeodomain-like_sf"/>
</dbReference>
<dbReference type="SMART" id="SM00342">
    <property type="entry name" value="HTH_ARAC"/>
    <property type="match status" value="1"/>
</dbReference>
<dbReference type="PANTHER" id="PTHR46796:SF13">
    <property type="entry name" value="HTH-TYPE TRANSCRIPTIONAL ACTIVATOR RHAS"/>
    <property type="match status" value="1"/>
</dbReference>
<dbReference type="InterPro" id="IPR018060">
    <property type="entry name" value="HTH_AraC"/>
</dbReference>
<dbReference type="Proteomes" id="UP000294853">
    <property type="component" value="Chromosome"/>
</dbReference>
<dbReference type="PANTHER" id="PTHR46796">
    <property type="entry name" value="HTH-TYPE TRANSCRIPTIONAL ACTIVATOR RHAS-RELATED"/>
    <property type="match status" value="1"/>
</dbReference>
<dbReference type="InterPro" id="IPR050204">
    <property type="entry name" value="AraC_XylS_family_regulators"/>
</dbReference>
<gene>
    <name evidence="5" type="ORF">EXE58_06415</name>
</gene>
<dbReference type="GO" id="GO:0003700">
    <property type="term" value="F:DNA-binding transcription factor activity"/>
    <property type="evidence" value="ECO:0007669"/>
    <property type="project" value="InterPro"/>
</dbReference>